<dbReference type="AlphaFoldDB" id="A0A5K3FMG1"/>
<dbReference type="Gene3D" id="3.30.40.10">
    <property type="entry name" value="Zinc/RING finger domain, C3HC4 (zinc finger)"/>
    <property type="match status" value="1"/>
</dbReference>
<dbReference type="GO" id="GO:0006357">
    <property type="term" value="P:regulation of transcription by RNA polymerase II"/>
    <property type="evidence" value="ECO:0007669"/>
    <property type="project" value="TreeGrafter"/>
</dbReference>
<dbReference type="GO" id="GO:0008270">
    <property type="term" value="F:zinc ion binding"/>
    <property type="evidence" value="ECO:0007669"/>
    <property type="project" value="UniProtKB-KW"/>
</dbReference>
<evidence type="ECO:0000256" key="8">
    <source>
        <dbReference type="ARBA" id="ARBA00077720"/>
    </source>
</evidence>
<dbReference type="InterPro" id="IPR001841">
    <property type="entry name" value="Znf_RING"/>
</dbReference>
<sequence>MESLSQSCPSCKSSKYNNPQLRLMVNICGHSLCENCVEVLYVRGSGLCVQCKTPIRKVNFRYQLFEDPTVQKEVDIRKRILNDFNKREEDFETMGEYDNYLELIEDIIYKLVNDIDVDKTKKFVDKYKKDNMDTIKRNRTKQLSSVEFYDRELEHERMLRERREKAEAEDEAAEVLRRKRLLAAKTLQGFFSGGVVALPEEKQKPKLPESTSMEPPAPSSVLESKHRFLPPPTGSAALQRATPASFMPLPPTPASRWGGNPHTPSTGGLLTPVSSLVGIQQFQPSTWATSAEHHAVVIPPVRKRPQDGESEDTVVLNRARFPKPASRSADTAALAPTRTLKEWLEPYKPELCGPQPPSPQTGDVRWPGLTSVYLTTVVEPLAAASAAASEPSLSHNSNPHEVVELSDSVEEATVEPRVGVSHALPRGACGISPDVFLARALQDSRCGLFI</sequence>
<comment type="subcellular location">
    <subcellularLocation>
        <location evidence="1">Nucleus</location>
    </subcellularLocation>
</comment>
<evidence type="ECO:0000256" key="3">
    <source>
        <dbReference type="ARBA" id="ARBA00022771"/>
    </source>
</evidence>
<evidence type="ECO:0000313" key="14">
    <source>
        <dbReference type="WBParaSite" id="MCU_008967-RB"/>
    </source>
</evidence>
<evidence type="ECO:0000256" key="1">
    <source>
        <dbReference type="ARBA" id="ARBA00004123"/>
    </source>
</evidence>
<dbReference type="GO" id="GO:0061575">
    <property type="term" value="F:cyclin-dependent protein serine/threonine kinase activator activity"/>
    <property type="evidence" value="ECO:0007669"/>
    <property type="project" value="InterPro"/>
</dbReference>
<feature type="coiled-coil region" evidence="11">
    <location>
        <begin position="149"/>
        <end position="185"/>
    </location>
</feature>
<reference evidence="14" key="1">
    <citation type="submission" date="2019-11" db="UniProtKB">
        <authorList>
            <consortium name="WormBaseParasite"/>
        </authorList>
    </citation>
    <scope>IDENTIFICATION</scope>
</reference>
<organism evidence="14">
    <name type="scientific">Mesocestoides corti</name>
    <name type="common">Flatworm</name>
    <dbReference type="NCBI Taxonomy" id="53468"/>
    <lineage>
        <taxon>Eukaryota</taxon>
        <taxon>Metazoa</taxon>
        <taxon>Spiralia</taxon>
        <taxon>Lophotrochozoa</taxon>
        <taxon>Platyhelminthes</taxon>
        <taxon>Cestoda</taxon>
        <taxon>Eucestoda</taxon>
        <taxon>Cyclophyllidea</taxon>
        <taxon>Mesocestoididae</taxon>
        <taxon>Mesocestoides</taxon>
    </lineage>
</organism>
<dbReference type="Pfam" id="PF17121">
    <property type="entry name" value="zf-C3HC4_5"/>
    <property type="match status" value="1"/>
</dbReference>
<evidence type="ECO:0000256" key="2">
    <source>
        <dbReference type="ARBA" id="ARBA00022723"/>
    </source>
</evidence>
<keyword evidence="5" id="KW-0539">Nucleus</keyword>
<dbReference type="PROSITE" id="PS00518">
    <property type="entry name" value="ZF_RING_1"/>
    <property type="match status" value="1"/>
</dbReference>
<keyword evidence="3 10" id="KW-0863">Zinc-finger</keyword>
<evidence type="ECO:0000256" key="10">
    <source>
        <dbReference type="PROSITE-ProRule" id="PRU00175"/>
    </source>
</evidence>
<keyword evidence="2" id="KW-0479">Metal-binding</keyword>
<protein>
    <recommendedName>
        <fullName evidence="6">CDK-activating kinase assembly factor MAT1</fullName>
    </recommendedName>
    <alternativeName>
        <fullName evidence="9">CDK7/cyclin-H assembly factor</fullName>
    </alternativeName>
    <alternativeName>
        <fullName evidence="7">Menage a trois</fullName>
    </alternativeName>
    <alternativeName>
        <fullName evidence="8">RING finger protein MAT1</fullName>
    </alternativeName>
</protein>
<dbReference type="GO" id="GO:0006289">
    <property type="term" value="P:nucleotide-excision repair"/>
    <property type="evidence" value="ECO:0007669"/>
    <property type="project" value="InterPro"/>
</dbReference>
<dbReference type="SUPFAM" id="SSF57850">
    <property type="entry name" value="RING/U-box"/>
    <property type="match status" value="1"/>
</dbReference>
<accession>A0A5K3FMG1</accession>
<evidence type="ECO:0000256" key="4">
    <source>
        <dbReference type="ARBA" id="ARBA00022833"/>
    </source>
</evidence>
<name>A0A5K3FMG1_MESCO</name>
<feature type="domain" description="RING-type" evidence="13">
    <location>
        <begin position="8"/>
        <end position="52"/>
    </location>
</feature>
<proteinExistence type="predicted"/>
<dbReference type="InterPro" id="IPR013083">
    <property type="entry name" value="Znf_RING/FYVE/PHD"/>
</dbReference>
<dbReference type="CDD" id="cd16517">
    <property type="entry name" value="RING-HC_MAT1"/>
    <property type="match status" value="1"/>
</dbReference>
<evidence type="ECO:0000256" key="12">
    <source>
        <dbReference type="SAM" id="MobiDB-lite"/>
    </source>
</evidence>
<feature type="region of interest" description="Disordered" evidence="12">
    <location>
        <begin position="201"/>
        <end position="223"/>
    </location>
</feature>
<dbReference type="NCBIfam" id="TIGR00570">
    <property type="entry name" value="cdk7"/>
    <property type="match status" value="1"/>
</dbReference>
<keyword evidence="11" id="KW-0175">Coiled coil</keyword>
<evidence type="ECO:0000256" key="7">
    <source>
        <dbReference type="ARBA" id="ARBA00077380"/>
    </source>
</evidence>
<dbReference type="InterPro" id="IPR004575">
    <property type="entry name" value="MAT1/Tfb3"/>
</dbReference>
<dbReference type="InterPro" id="IPR015877">
    <property type="entry name" value="MAT1_centre"/>
</dbReference>
<evidence type="ECO:0000256" key="5">
    <source>
        <dbReference type="ARBA" id="ARBA00023242"/>
    </source>
</evidence>
<dbReference type="PANTHER" id="PTHR12683">
    <property type="entry name" value="CDK-ACTIVATING KINASE ASSEMBLY FACTOR MAT1"/>
    <property type="match status" value="1"/>
</dbReference>
<dbReference type="GO" id="GO:0005675">
    <property type="term" value="C:transcription factor TFIIH holo complex"/>
    <property type="evidence" value="ECO:0007669"/>
    <property type="project" value="InterPro"/>
</dbReference>
<dbReference type="PROSITE" id="PS50089">
    <property type="entry name" value="ZF_RING_2"/>
    <property type="match status" value="1"/>
</dbReference>
<dbReference type="Pfam" id="PF06391">
    <property type="entry name" value="MAT1"/>
    <property type="match status" value="1"/>
</dbReference>
<evidence type="ECO:0000259" key="13">
    <source>
        <dbReference type="PROSITE" id="PS50089"/>
    </source>
</evidence>
<dbReference type="PANTHER" id="PTHR12683:SF13">
    <property type="entry name" value="CDK-ACTIVATING KINASE ASSEMBLY FACTOR MAT1"/>
    <property type="match status" value="1"/>
</dbReference>
<evidence type="ECO:0000256" key="11">
    <source>
        <dbReference type="SAM" id="Coils"/>
    </source>
</evidence>
<keyword evidence="4" id="KW-0862">Zinc</keyword>
<evidence type="ECO:0000256" key="9">
    <source>
        <dbReference type="ARBA" id="ARBA00083888"/>
    </source>
</evidence>
<evidence type="ECO:0000256" key="6">
    <source>
        <dbReference type="ARBA" id="ARBA00074719"/>
    </source>
</evidence>
<dbReference type="WBParaSite" id="MCU_008967-RB">
    <property type="protein sequence ID" value="MCU_008967-RB"/>
    <property type="gene ID" value="MCU_008967"/>
</dbReference>
<dbReference type="FunFam" id="3.30.40.10:FF:000037">
    <property type="entry name" value="Cdk-activating kinase assembly factor MAT1, centre"/>
    <property type="match status" value="1"/>
</dbReference>
<dbReference type="InterPro" id="IPR017907">
    <property type="entry name" value="Znf_RING_CS"/>
</dbReference>